<name>A0ABX4QVC9_9ACTN</name>
<proteinExistence type="predicted"/>
<accession>A0ABX4QVC9</accession>
<sequence length="481" mass="51910">MPELAASVRLRLECRTSPDGEAGVAHELTLYPDWSMRAQHDLEADRVAAAFGGYTSCLRLEAPVTAANDGLELLARRVPADGPWTVGGLDETEAVTQSLGPAPDGGPLEIRVECRTSRTASRGKQHSVVIEPDWTVRTPHDLEAERVAAAFGGFTSCLELVDKVIPAVQSTLPLLLRRRLARLTRTKDERVIWSAVSVRGCRCHRGTFTSARDAATHLRSPAHLVKQYAVSPRPLTNVLAAVEGAWGGIDAPTAEARARADRVVREFRGSESLWAAGLHPEHVLEFAALAPGIDEPLPEAFFLGVAYSGVDVTWLTATVASRPETAGAAWLAWVPADKGSAYLSALQDWYSLGLSRRQIEALTIEGVSITAAEALARTTGRALRTGGADLAAWALAGCRPTVEHFQVLDQHGLGSTYSPSRAAVDRLVEVAQRYSPSPSRTELGVLLSLEGTQRGVEVQLERGIRSMAELIATHRRTWHDS</sequence>
<comment type="caution">
    <text evidence="1">The sequence shown here is derived from an EMBL/GenBank/DDBJ whole genome shotgun (WGS) entry which is preliminary data.</text>
</comment>
<organism evidence="1 2">
    <name type="scientific">Nocardioides alpinus</name>
    <dbReference type="NCBI Taxonomy" id="748909"/>
    <lineage>
        <taxon>Bacteria</taxon>
        <taxon>Bacillati</taxon>
        <taxon>Actinomycetota</taxon>
        <taxon>Actinomycetes</taxon>
        <taxon>Propionibacteriales</taxon>
        <taxon>Nocardioidaceae</taxon>
        <taxon>Nocardioides</taxon>
    </lineage>
</organism>
<reference evidence="1 2" key="1">
    <citation type="submission" date="2017-12" db="EMBL/GenBank/DDBJ databases">
        <title>Pharmacopeia of the Arctic Ocean.</title>
        <authorList>
            <person name="Collins E."/>
            <person name="Ducluzeau A.-L."/>
        </authorList>
    </citation>
    <scope>NUCLEOTIDE SEQUENCE [LARGE SCALE GENOMIC DNA]</scope>
    <source>
        <strain evidence="1 2">DSM 23325</strain>
    </source>
</reference>
<keyword evidence="2" id="KW-1185">Reference proteome</keyword>
<evidence type="ECO:0000313" key="1">
    <source>
        <dbReference type="EMBL" id="PKH40148.1"/>
    </source>
</evidence>
<dbReference type="Proteomes" id="UP000233565">
    <property type="component" value="Unassembled WGS sequence"/>
</dbReference>
<gene>
    <name evidence="1" type="ORF">CXG46_13400</name>
</gene>
<evidence type="ECO:0000313" key="2">
    <source>
        <dbReference type="Proteomes" id="UP000233565"/>
    </source>
</evidence>
<protein>
    <submittedName>
        <fullName evidence="1">Uncharacterized protein</fullName>
    </submittedName>
</protein>
<dbReference type="EMBL" id="PJBV01000020">
    <property type="protein sequence ID" value="PKH40148.1"/>
    <property type="molecule type" value="Genomic_DNA"/>
</dbReference>